<evidence type="ECO:0000259" key="2">
    <source>
        <dbReference type="Pfam" id="PF24729"/>
    </source>
</evidence>
<gene>
    <name evidence="3" type="primary">47</name>
    <name evidence="3" type="ORF">SEA_NACA_47</name>
</gene>
<protein>
    <recommendedName>
        <fullName evidence="2">Acb2/Tad1 hairpin domain-containing protein</fullName>
    </recommendedName>
</protein>
<evidence type="ECO:0000313" key="4">
    <source>
        <dbReference type="Proteomes" id="UP000240247"/>
    </source>
</evidence>
<dbReference type="RefSeq" id="YP_010060671.1">
    <property type="nucleotide sequence ID" value="NC_054774.1"/>
</dbReference>
<dbReference type="GO" id="GO:0000166">
    <property type="term" value="F:nucleotide binding"/>
    <property type="evidence" value="ECO:0007669"/>
    <property type="project" value="UniProtKB-KW"/>
</dbReference>
<dbReference type="Pfam" id="PF24729">
    <property type="entry name" value="Acb2_Tad1_hairpin"/>
    <property type="match status" value="1"/>
</dbReference>
<proteinExistence type="predicted"/>
<evidence type="ECO:0000313" key="3">
    <source>
        <dbReference type="EMBL" id="AVP42085.1"/>
    </source>
</evidence>
<dbReference type="EMBL" id="MH020239">
    <property type="protein sequence ID" value="AVP42085.1"/>
    <property type="molecule type" value="Genomic_DNA"/>
</dbReference>
<dbReference type="GeneID" id="64868535"/>
<dbReference type="InterPro" id="IPR056098">
    <property type="entry name" value="Acb2/Tad1_hairpin"/>
</dbReference>
<accession>A0A2P1N2F8</accession>
<keyword evidence="4" id="KW-1185">Reference proteome</keyword>
<reference evidence="3 4" key="1">
    <citation type="submission" date="2018-03" db="EMBL/GenBank/DDBJ databases">
        <authorList>
            <person name="Terres M."/>
            <person name="Themann A.P."/>
            <person name="Wright B."/>
            <person name="Martinez M."/>
            <person name="Segura A."/>
            <person name="Grajeda J.L."/>
            <person name="Navarro-Ohara M."/>
            <person name="Castillo P."/>
            <person name="Jaramillo A."/>
            <person name="Rastegari A."/>
            <person name="Lopez C."/>
            <person name="Santillana N."/>
            <person name="Rubio S."/>
            <person name="Salmon J."/>
            <person name="Rojas L."/>
            <person name="Covarrubias P."/>
            <person name="Torres M."/>
            <person name="Farran E."/>
            <person name="Urias E."/>
            <person name="Llano M."/>
            <person name="Rosas-Acosta G."/>
            <person name="Serrano M.G."/>
            <person name="Buck G."/>
            <person name="Lee V."/>
            <person name="Wang Y."/>
            <person name="Carvalho R."/>
            <person name="Voegtly L."/>
            <person name="Shi R."/>
            <person name="Duckworth R."/>
            <person name="Johnson A."/>
            <person name="Loviza R."/>
            <person name="Walstead R."/>
            <person name="Shah Z."/>
            <person name="Kiflezghi M."/>
            <person name="Wade K."/>
            <person name="Bowman C.A."/>
            <person name="Russell D.A."/>
            <person name="Pope W.H."/>
            <person name="Jacobs-Sera D."/>
            <person name="Hatfull G.F."/>
        </authorList>
    </citation>
    <scope>NUCLEOTIDE SEQUENCE [LARGE SCALE GENOMIC DNA]</scope>
</reference>
<evidence type="ECO:0000256" key="1">
    <source>
        <dbReference type="ARBA" id="ARBA00022741"/>
    </source>
</evidence>
<sequence length="101" mass="11300">MPTTTTAWTCSRKWPSGAWKGETMASFNEIIRRFTSWSGEDEIEAGTEGLTESVDNEVLQLALKLNGVLPESREKSLALTKLEEVYYWAAAATDPRLKSED</sequence>
<dbReference type="KEGG" id="vg:64868535"/>
<feature type="domain" description="Acb2/Tad1 hairpin" evidence="2">
    <location>
        <begin position="54"/>
        <end position="93"/>
    </location>
</feature>
<organism evidence="3 4">
    <name type="scientific">Mycobacterium phage Naca</name>
    <dbReference type="NCBI Taxonomy" id="2126816"/>
    <lineage>
        <taxon>Viruses</taxon>
        <taxon>Duplodnaviria</taxon>
        <taxon>Heunggongvirae</taxon>
        <taxon>Uroviricota</taxon>
        <taxon>Caudoviricetes</taxon>
        <taxon>Benedictvirus</taxon>
        <taxon>Benedictvirus naca</taxon>
    </lineage>
</organism>
<keyword evidence="1" id="KW-0547">Nucleotide-binding</keyword>
<name>A0A2P1N2F8_9CAUD</name>
<dbReference type="Proteomes" id="UP000240247">
    <property type="component" value="Segment"/>
</dbReference>